<dbReference type="EMBL" id="FNVD01000006">
    <property type="protein sequence ID" value="SEF86797.1"/>
    <property type="molecule type" value="Genomic_DNA"/>
</dbReference>
<protein>
    <submittedName>
        <fullName evidence="1">Chaperone modulatory protein CbpM</fullName>
    </submittedName>
</protein>
<gene>
    <name evidence="1" type="ORF">SAMN05421751_10647</name>
</gene>
<organism evidence="1 2">
    <name type="scientific">Jhaorihella thermophila</name>
    <dbReference type="NCBI Taxonomy" id="488547"/>
    <lineage>
        <taxon>Bacteria</taxon>
        <taxon>Pseudomonadati</taxon>
        <taxon>Pseudomonadota</taxon>
        <taxon>Alphaproteobacteria</taxon>
        <taxon>Rhodobacterales</taxon>
        <taxon>Paracoccaceae</taxon>
        <taxon>Jhaorihella</taxon>
    </lineage>
</organism>
<name>A0A1H5VJR6_9RHOB</name>
<proteinExistence type="predicted"/>
<sequence length="113" mass="13055">MTRYLTEDDLLDAIPRLTRQRLRALIEADILAPMESEQGRLFRRLDRARAALACDLADDFDLHEDALSMMLSLIDQLHGVRAELRAVLQALEAEPEDVRRRVSETLWAARRGW</sequence>
<dbReference type="AlphaFoldDB" id="A0A1H5VJR6"/>
<reference evidence="2" key="1">
    <citation type="submission" date="2016-10" db="EMBL/GenBank/DDBJ databases">
        <authorList>
            <person name="Varghese N."/>
            <person name="Submissions S."/>
        </authorList>
    </citation>
    <scope>NUCLEOTIDE SEQUENCE [LARGE SCALE GENOMIC DNA]</scope>
    <source>
        <strain evidence="2">DSM 23413</strain>
    </source>
</reference>
<dbReference type="Proteomes" id="UP000236742">
    <property type="component" value="Unassembled WGS sequence"/>
</dbReference>
<dbReference type="OrthoDB" id="9800876at2"/>
<accession>A0A1H5VJR6</accession>
<evidence type="ECO:0000313" key="1">
    <source>
        <dbReference type="EMBL" id="SEF86797.1"/>
    </source>
</evidence>
<evidence type="ECO:0000313" key="2">
    <source>
        <dbReference type="Proteomes" id="UP000236742"/>
    </source>
</evidence>
<dbReference type="Gene3D" id="1.10.1660.10">
    <property type="match status" value="1"/>
</dbReference>
<keyword evidence="2" id="KW-1185">Reference proteome</keyword>
<dbReference type="RefSeq" id="WP_104007740.1">
    <property type="nucleotide sequence ID" value="NZ_FNVD01000006.1"/>
</dbReference>